<evidence type="ECO:0000313" key="1">
    <source>
        <dbReference type="EMBL" id="CAB3773945.1"/>
    </source>
</evidence>
<proteinExistence type="predicted"/>
<gene>
    <name evidence="1" type="ORF">LMG29542_07525</name>
</gene>
<name>A0A6J5F9P7_9BURK</name>
<dbReference type="Proteomes" id="UP000494363">
    <property type="component" value="Unassembled WGS sequence"/>
</dbReference>
<accession>A0A6J5F9P7</accession>
<reference evidence="1 2" key="1">
    <citation type="submission" date="2020-04" db="EMBL/GenBank/DDBJ databases">
        <authorList>
            <person name="De Canck E."/>
        </authorList>
    </citation>
    <scope>NUCLEOTIDE SEQUENCE [LARGE SCALE GENOMIC DNA]</scope>
    <source>
        <strain evidence="1 2">LMG 29542</strain>
    </source>
</reference>
<organism evidence="1 2">
    <name type="scientific">Paraburkholderia humisilvae</name>
    <dbReference type="NCBI Taxonomy" id="627669"/>
    <lineage>
        <taxon>Bacteria</taxon>
        <taxon>Pseudomonadati</taxon>
        <taxon>Pseudomonadota</taxon>
        <taxon>Betaproteobacteria</taxon>
        <taxon>Burkholderiales</taxon>
        <taxon>Burkholderiaceae</taxon>
        <taxon>Paraburkholderia</taxon>
    </lineage>
</organism>
<sequence length="177" mass="20395">MLYFPFSEATPDIGQHDASVEPLEAWLARKILPLGLPVQSVLPNRFTRGIERVYSPARGFWHNIHAERFVDELERCEPTYLADIAAEWSGAGCGSFRDDVINEIRTKQFDEYSATFLLSVPNLSDDDEKVYDLLERHLRKARADTHLRYLELDGVKAIGHIRDMMDQLWEHAHPDCV</sequence>
<dbReference type="AlphaFoldDB" id="A0A6J5F9P7"/>
<dbReference type="RefSeq" id="WP_175232803.1">
    <property type="nucleotide sequence ID" value="NZ_JBHLTK010000162.1"/>
</dbReference>
<dbReference type="EMBL" id="CADIKH010000091">
    <property type="protein sequence ID" value="CAB3773945.1"/>
    <property type="molecule type" value="Genomic_DNA"/>
</dbReference>
<evidence type="ECO:0000313" key="2">
    <source>
        <dbReference type="Proteomes" id="UP000494363"/>
    </source>
</evidence>
<keyword evidence="2" id="KW-1185">Reference proteome</keyword>
<protein>
    <submittedName>
        <fullName evidence="1">Uncharacterized protein</fullName>
    </submittedName>
</protein>